<feature type="transmembrane region" description="Helical" evidence="9">
    <location>
        <begin position="1270"/>
        <end position="1292"/>
    </location>
</feature>
<dbReference type="InterPro" id="IPR013783">
    <property type="entry name" value="Ig-like_fold"/>
</dbReference>
<feature type="signal peptide" evidence="10">
    <location>
        <begin position="1"/>
        <end position="24"/>
    </location>
</feature>
<keyword evidence="13" id="KW-1185">Reference proteome</keyword>
<gene>
    <name evidence="12" type="primary">LOC109869550</name>
</gene>
<dbReference type="InterPro" id="IPR007110">
    <property type="entry name" value="Ig-like_dom"/>
</dbReference>
<dbReference type="Proteomes" id="UP000694557">
    <property type="component" value="Unassembled WGS sequence"/>
</dbReference>
<dbReference type="GeneTree" id="ENSGT00940000155177"/>
<dbReference type="FunFam" id="2.60.40.10:FF:000191">
    <property type="entry name" value="Immunoglobulin superfamily member 3"/>
    <property type="match status" value="1"/>
</dbReference>
<feature type="domain" description="Ig-like" evidence="11">
    <location>
        <begin position="150"/>
        <end position="257"/>
    </location>
</feature>
<dbReference type="InterPro" id="IPR003599">
    <property type="entry name" value="Ig_sub"/>
</dbReference>
<dbReference type="FunFam" id="2.60.40.10:FF:000491">
    <property type="entry name" value="Immunoglobulin superfamily, member 3"/>
    <property type="match status" value="1"/>
</dbReference>
<keyword evidence="2 9" id="KW-0812">Transmembrane</keyword>
<evidence type="ECO:0000256" key="5">
    <source>
        <dbReference type="ARBA" id="ARBA00022989"/>
    </source>
</evidence>
<dbReference type="SMART" id="SM00409">
    <property type="entry name" value="IG"/>
    <property type="match status" value="9"/>
</dbReference>
<evidence type="ECO:0000256" key="2">
    <source>
        <dbReference type="ARBA" id="ARBA00022692"/>
    </source>
</evidence>
<reference evidence="12" key="2">
    <citation type="submission" date="2025-09" db="UniProtKB">
        <authorList>
            <consortium name="Ensembl"/>
        </authorList>
    </citation>
    <scope>IDENTIFICATION</scope>
</reference>
<evidence type="ECO:0000256" key="7">
    <source>
        <dbReference type="ARBA" id="ARBA00023157"/>
    </source>
</evidence>
<dbReference type="SMART" id="SM00406">
    <property type="entry name" value="IGv"/>
    <property type="match status" value="9"/>
</dbReference>
<sequence length="1320" mass="145697">MGCLQPYITSILFFLSGLIQWGGARVLVEVQSGPLHRVIGYSISISCNVSGFSNPSAQQDFRFSVYKPPKNTQEIQIISTDDTNYAVAVYGDRVRRGVITLERLSVTSVLFHVKSLEDGDEGEYECHTPNSEAVYDGTYNAKTTLKVIGDTLTASSTGPASFSLSEGDDLTLQCLASSNTFQHTHLSITWYHHGDREASPHPIISLDRDLKVSPGQRFEGRYQAGFIVLDKLEEATYRLKMARIELSDAGRISCQAQEWIQDPDRSWYPIAQKDTQPTTLEVKAIVVAPDQGSSSMVVSMTVHKTHLQEGEGLSLQCIVNTQGPVGQLFSVAWVKDNQELAHIGPTGVLSVGPEYGGRERGGELRAVRTKEKTHLLTLRPVRTQDQGVYHCRAWPEERDGNGVFTQGSTQDSTTETITITATESGLAVAMDTQQVSVDEGDALQLTCRVSVVKGQLSITWQHRSASMATGPFSDVISLSRVGVMELGAEFGKRNVRTMRPMADIFTLELGEVTPSDAGAYQCTVSEWTTEANGNGKKTHSQSQDCSVEVHHVESLLSVYLSSRGVQVTVGGEVELVCRVQGPSLPVTVTWSLQREGQSAPDNILTLSYTGDITWSGDQSNYHLRATTGKKEVRYYLRIIKASHKEAGRYQCVISVFLQGRHRKPQNSNALGVLVQTPSRSGQQVNLGLELGSQPPSRFLHLSVFLSLPLPESVLTLSSSSSPLDKSVNTDIQMECSVAKATSNSSRFGVSWLAQKNGEGNKTVLSSDRDAVITLGLGLGTEQRISMRRREGWSFELTIRQARSWDNGMYYCVVEEWLQDPHGQWYKLPPSSAAMELRLKETVGDLSVDKTKQETEVREGEGVELTCTLTSGATDPASLYALTWFYLKRGSSNSSRVPLVILGRDGLLKYPGYKWLQDQKGRLIFSRPTHGTFLLGLQRALQGDSGVYQCQVDQYKLNQEGIWEQTASDQSGTADLTVKPIESVLTLSSSPSPLDQSVNTDIQMECSIVKPTANSSLFAVIWLAQKKGEGNQTILHSYHDAVVTVGQGAGLGGEQRISMRRHEGQRFELTIRRARSWDSGMYYCVVEEWLQDPLGRWYKLLPSSAAMELRVLQTVTDLSVNQTDLEMEVKEGEGAELTCAMTSGDPASLYSLTWFYMRRGSSSSLRVPLVILGHDGVLKYPEDQDNQGLQDQKGRLIFSRPTHGTFLLGLQRALQGDSGVYQCQVDQYKLIHSNWELSATNESGTTNLTVRQPIEYVSELLSERGFVTESVLGIFIPLVCILAILVVVLSIKLKRQGSAGYKKQAKSLWLEIDPLNPRPED</sequence>
<reference evidence="12" key="1">
    <citation type="submission" date="2025-08" db="UniProtKB">
        <authorList>
            <consortium name="Ensembl"/>
        </authorList>
    </citation>
    <scope>IDENTIFICATION</scope>
</reference>
<evidence type="ECO:0000313" key="13">
    <source>
        <dbReference type="Proteomes" id="UP000694557"/>
    </source>
</evidence>
<dbReference type="Pfam" id="PF07679">
    <property type="entry name" value="I-set"/>
    <property type="match status" value="1"/>
</dbReference>
<dbReference type="InterPro" id="IPR036179">
    <property type="entry name" value="Ig-like_dom_sf"/>
</dbReference>
<dbReference type="SUPFAM" id="SSF48726">
    <property type="entry name" value="Immunoglobulin"/>
    <property type="match status" value="9"/>
</dbReference>
<feature type="domain" description="Ig-like" evidence="11">
    <location>
        <begin position="553"/>
        <end position="654"/>
    </location>
</feature>
<evidence type="ECO:0000256" key="6">
    <source>
        <dbReference type="ARBA" id="ARBA00023136"/>
    </source>
</evidence>
<dbReference type="PANTHER" id="PTHR12207">
    <property type="entry name" value="V-SET AND TRANSMEMBRANE DOMAIN-CONTAINING PROTEIN"/>
    <property type="match status" value="1"/>
</dbReference>
<dbReference type="PROSITE" id="PS50835">
    <property type="entry name" value="IG_LIKE"/>
    <property type="match status" value="8"/>
</dbReference>
<dbReference type="Ensembl" id="ENSOKIT00005006428.1">
    <property type="protein sequence ID" value="ENSOKIP00005006023.1"/>
    <property type="gene ID" value="ENSOKIG00005002781.1"/>
</dbReference>
<feature type="domain" description="Ig-like" evidence="11">
    <location>
        <begin position="277"/>
        <end position="418"/>
    </location>
</feature>
<dbReference type="InterPro" id="IPR003598">
    <property type="entry name" value="Ig_sub2"/>
</dbReference>
<evidence type="ECO:0000256" key="3">
    <source>
        <dbReference type="ARBA" id="ARBA00022729"/>
    </source>
</evidence>
<dbReference type="CDD" id="cd00099">
    <property type="entry name" value="IgV"/>
    <property type="match status" value="1"/>
</dbReference>
<keyword evidence="8" id="KW-0393">Immunoglobulin domain</keyword>
<feature type="chain" id="PRO_5034235476" evidence="10">
    <location>
        <begin position="25"/>
        <end position="1320"/>
    </location>
</feature>
<feature type="domain" description="Ig-like" evidence="11">
    <location>
        <begin position="829"/>
        <end position="976"/>
    </location>
</feature>
<evidence type="ECO:0000256" key="9">
    <source>
        <dbReference type="SAM" id="Phobius"/>
    </source>
</evidence>
<evidence type="ECO:0000256" key="10">
    <source>
        <dbReference type="SAM" id="SignalP"/>
    </source>
</evidence>
<keyword evidence="6 9" id="KW-0472">Membrane</keyword>
<keyword evidence="4" id="KW-0677">Repeat</keyword>
<dbReference type="InterPro" id="IPR013098">
    <property type="entry name" value="Ig_I-set"/>
</dbReference>
<proteinExistence type="predicted"/>
<feature type="domain" description="Ig-like" evidence="11">
    <location>
        <begin position="710"/>
        <end position="814"/>
    </location>
</feature>
<feature type="domain" description="Ig-like" evidence="11">
    <location>
        <begin position="979"/>
        <end position="1086"/>
    </location>
</feature>
<protein>
    <submittedName>
        <fullName evidence="12">Immunoglobulin superfamily member 3</fullName>
    </submittedName>
</protein>
<name>A0A8C7CFY7_ONCKI</name>
<evidence type="ECO:0000313" key="12">
    <source>
        <dbReference type="Ensembl" id="ENSOKIP00005006023.1"/>
    </source>
</evidence>
<accession>A0A8C7CFY7</accession>
<dbReference type="GO" id="GO:0016020">
    <property type="term" value="C:membrane"/>
    <property type="evidence" value="ECO:0007669"/>
    <property type="project" value="UniProtKB-SubCell"/>
</dbReference>
<keyword evidence="5 9" id="KW-1133">Transmembrane helix</keyword>
<dbReference type="SMART" id="SM00408">
    <property type="entry name" value="IGc2"/>
    <property type="match status" value="5"/>
</dbReference>
<dbReference type="InterPro" id="IPR013106">
    <property type="entry name" value="Ig_V-set"/>
</dbReference>
<evidence type="ECO:0000256" key="4">
    <source>
        <dbReference type="ARBA" id="ARBA00022737"/>
    </source>
</evidence>
<dbReference type="PANTHER" id="PTHR12207:SF25">
    <property type="entry name" value="IMMUNOGLOBULIN SUPERFAMILY MEMBER 2"/>
    <property type="match status" value="1"/>
</dbReference>
<keyword evidence="3 10" id="KW-0732">Signal</keyword>
<feature type="domain" description="Ig-like" evidence="11">
    <location>
        <begin position="1101"/>
        <end position="1248"/>
    </location>
</feature>
<dbReference type="Pfam" id="PF07686">
    <property type="entry name" value="V-set"/>
    <property type="match status" value="5"/>
</dbReference>
<evidence type="ECO:0000256" key="1">
    <source>
        <dbReference type="ARBA" id="ARBA00004479"/>
    </source>
</evidence>
<dbReference type="Gene3D" id="2.60.40.10">
    <property type="entry name" value="Immunoglobulins"/>
    <property type="match status" value="9"/>
</dbReference>
<evidence type="ECO:0000256" key="8">
    <source>
        <dbReference type="ARBA" id="ARBA00023319"/>
    </source>
</evidence>
<dbReference type="InterPro" id="IPR051102">
    <property type="entry name" value="IgSF_V-set/TM_domain"/>
</dbReference>
<keyword evidence="7" id="KW-1015">Disulfide bond</keyword>
<organism evidence="12 13">
    <name type="scientific">Oncorhynchus kisutch</name>
    <name type="common">Coho salmon</name>
    <name type="synonym">Salmo kisutch</name>
    <dbReference type="NCBI Taxonomy" id="8019"/>
    <lineage>
        <taxon>Eukaryota</taxon>
        <taxon>Metazoa</taxon>
        <taxon>Chordata</taxon>
        <taxon>Craniata</taxon>
        <taxon>Vertebrata</taxon>
        <taxon>Euteleostomi</taxon>
        <taxon>Actinopterygii</taxon>
        <taxon>Neopterygii</taxon>
        <taxon>Teleostei</taxon>
        <taxon>Protacanthopterygii</taxon>
        <taxon>Salmoniformes</taxon>
        <taxon>Salmonidae</taxon>
        <taxon>Salmoninae</taxon>
        <taxon>Oncorhynchus</taxon>
    </lineage>
</organism>
<comment type="subcellular location">
    <subcellularLocation>
        <location evidence="1">Membrane</location>
        <topology evidence="1">Single-pass type I membrane protein</topology>
    </subcellularLocation>
</comment>
<evidence type="ECO:0000259" key="11">
    <source>
        <dbReference type="PROSITE" id="PS50835"/>
    </source>
</evidence>
<feature type="domain" description="Ig-like" evidence="11">
    <location>
        <begin position="424"/>
        <end position="540"/>
    </location>
</feature>